<evidence type="ECO:0000256" key="1">
    <source>
        <dbReference type="ARBA" id="ARBA00000200"/>
    </source>
</evidence>
<evidence type="ECO:0000256" key="9">
    <source>
        <dbReference type="SAM" id="MobiDB-lite"/>
    </source>
</evidence>
<comment type="cofactor">
    <cofactor evidence="2">
        <name>a divalent metal cation</name>
        <dbReference type="ChEBI" id="CHEBI:60240"/>
    </cofactor>
</comment>
<evidence type="ECO:0000256" key="4">
    <source>
        <dbReference type="ARBA" id="ARBA00012579"/>
    </source>
</evidence>
<sequence length="244" mass="26569">MLSKHAGTASAGRCTAGCSSRSAGHSSPAQAEPAWHCRERRKSGLPGGARHQRLRCHVLEEAAIAEPTLPLSEVMAKPRLALPYRVGHGFDLHRLEEGPYKLILGGLEIPHDRGCVAHSDGDALLHTITDAILGALSQPDIGQLFPDSDPRWKGQTSDVFVREAVRLMHEAGYKMGNVDATIILQRPKLSSHKETIRANLCRLLGADPSVVNIKAKTHEKVDSLGENRSIAVHAVIMLIREDLY</sequence>
<proteinExistence type="inferred from homology"/>
<feature type="region of interest" description="Disordered" evidence="9">
    <location>
        <begin position="1"/>
        <end position="37"/>
    </location>
</feature>
<keyword evidence="7 8" id="KW-0456">Lyase</keyword>
<comment type="pathway">
    <text evidence="3">Isoprenoid biosynthesis; isopentenyl diphosphate biosynthesis via DXP pathway; isopentenyl diphosphate from 1-deoxy-D-xylulose 5-phosphate: step 4/6.</text>
</comment>
<dbReference type="InterPro" id="IPR036571">
    <property type="entry name" value="MECDP_synthase_sf"/>
</dbReference>
<evidence type="ECO:0000256" key="2">
    <source>
        <dbReference type="ARBA" id="ARBA00001968"/>
    </source>
</evidence>
<keyword evidence="6 8" id="KW-0414">Isoprene biosynthesis</keyword>
<dbReference type="PROSITE" id="PS01350">
    <property type="entry name" value="ISPF"/>
    <property type="match status" value="1"/>
</dbReference>
<dbReference type="GO" id="GO:0008685">
    <property type="term" value="F:2-C-methyl-D-erythritol 2,4-cyclodiphosphate synthase activity"/>
    <property type="evidence" value="ECO:0007669"/>
    <property type="project" value="UniProtKB-EC"/>
</dbReference>
<dbReference type="GO" id="GO:0046872">
    <property type="term" value="F:metal ion binding"/>
    <property type="evidence" value="ECO:0007669"/>
    <property type="project" value="UniProtKB-KW"/>
</dbReference>
<accession>A0AAW1S0R7</accession>
<feature type="compositionally biased region" description="Polar residues" evidence="9">
    <location>
        <begin position="17"/>
        <end position="29"/>
    </location>
</feature>
<dbReference type="NCBIfam" id="TIGR00151">
    <property type="entry name" value="ispF"/>
    <property type="match status" value="1"/>
</dbReference>
<evidence type="ECO:0000256" key="3">
    <source>
        <dbReference type="ARBA" id="ARBA00004709"/>
    </source>
</evidence>
<evidence type="ECO:0000313" key="11">
    <source>
        <dbReference type="EMBL" id="KAK9839208.1"/>
    </source>
</evidence>
<name>A0AAW1S0R7_9CHLO</name>
<evidence type="ECO:0000259" key="10">
    <source>
        <dbReference type="Pfam" id="PF02542"/>
    </source>
</evidence>
<dbReference type="CDD" id="cd00554">
    <property type="entry name" value="MECDP_synthase"/>
    <property type="match status" value="1"/>
</dbReference>
<dbReference type="InterPro" id="IPR003526">
    <property type="entry name" value="MECDP_synthase"/>
</dbReference>
<evidence type="ECO:0000313" key="12">
    <source>
        <dbReference type="Proteomes" id="UP001445335"/>
    </source>
</evidence>
<dbReference type="InterPro" id="IPR020555">
    <property type="entry name" value="MECDP_synthase_CS"/>
</dbReference>
<evidence type="ECO:0000256" key="7">
    <source>
        <dbReference type="ARBA" id="ARBA00023239"/>
    </source>
</evidence>
<dbReference type="Pfam" id="PF02542">
    <property type="entry name" value="YgbB"/>
    <property type="match status" value="1"/>
</dbReference>
<evidence type="ECO:0000256" key="8">
    <source>
        <dbReference type="RuleBase" id="RU004395"/>
    </source>
</evidence>
<dbReference type="FunFam" id="3.30.1330.50:FF:000003">
    <property type="entry name" value="2-C-methyl-D-erythritol 2,4-cyclodiphosphate synthase"/>
    <property type="match status" value="1"/>
</dbReference>
<dbReference type="PANTHER" id="PTHR43181">
    <property type="entry name" value="2-C-METHYL-D-ERYTHRITOL 2,4-CYCLODIPHOSPHATE SYNTHASE, CHLOROPLASTIC"/>
    <property type="match status" value="1"/>
</dbReference>
<dbReference type="PANTHER" id="PTHR43181:SF1">
    <property type="entry name" value="2-C-METHYL-D-ERYTHRITOL 2,4-CYCLODIPHOSPHATE SYNTHASE, CHLOROPLASTIC"/>
    <property type="match status" value="1"/>
</dbReference>
<organism evidence="11 12">
    <name type="scientific">Elliptochloris bilobata</name>
    <dbReference type="NCBI Taxonomy" id="381761"/>
    <lineage>
        <taxon>Eukaryota</taxon>
        <taxon>Viridiplantae</taxon>
        <taxon>Chlorophyta</taxon>
        <taxon>core chlorophytes</taxon>
        <taxon>Trebouxiophyceae</taxon>
        <taxon>Trebouxiophyceae incertae sedis</taxon>
        <taxon>Elliptochloris clade</taxon>
        <taxon>Elliptochloris</taxon>
    </lineage>
</organism>
<dbReference type="EMBL" id="JALJOU010000017">
    <property type="protein sequence ID" value="KAK9839208.1"/>
    <property type="molecule type" value="Genomic_DNA"/>
</dbReference>
<dbReference type="EC" id="4.6.1.12" evidence="4 8"/>
<evidence type="ECO:0000256" key="6">
    <source>
        <dbReference type="ARBA" id="ARBA00023229"/>
    </source>
</evidence>
<comment type="similarity">
    <text evidence="8">Belongs to the IspF family.</text>
</comment>
<comment type="caution">
    <text evidence="11">The sequence shown here is derived from an EMBL/GenBank/DDBJ whole genome shotgun (WGS) entry which is preliminary data.</text>
</comment>
<reference evidence="11 12" key="1">
    <citation type="journal article" date="2024" name="Nat. Commun.">
        <title>Phylogenomics reveals the evolutionary origins of lichenization in chlorophyte algae.</title>
        <authorList>
            <person name="Puginier C."/>
            <person name="Libourel C."/>
            <person name="Otte J."/>
            <person name="Skaloud P."/>
            <person name="Haon M."/>
            <person name="Grisel S."/>
            <person name="Petersen M."/>
            <person name="Berrin J.G."/>
            <person name="Delaux P.M."/>
            <person name="Dal Grande F."/>
            <person name="Keller J."/>
        </authorList>
    </citation>
    <scope>NUCLEOTIDE SEQUENCE [LARGE SCALE GENOMIC DNA]</scope>
    <source>
        <strain evidence="11 12">SAG 245.80</strain>
    </source>
</reference>
<dbReference type="Gene3D" id="3.30.1330.50">
    <property type="entry name" value="2-C-methyl-D-erythritol 2,4-cyclodiphosphate synthase"/>
    <property type="match status" value="1"/>
</dbReference>
<dbReference type="SUPFAM" id="SSF69765">
    <property type="entry name" value="IpsF-like"/>
    <property type="match status" value="1"/>
</dbReference>
<keyword evidence="12" id="KW-1185">Reference proteome</keyword>
<feature type="domain" description="2-C-methyl-D-erythritol 2,4-cyclodiphosphate synthase" evidence="10">
    <location>
        <begin position="85"/>
        <end position="238"/>
    </location>
</feature>
<gene>
    <name evidence="11" type="ORF">WJX81_001640</name>
</gene>
<protein>
    <recommendedName>
        <fullName evidence="4 8">2-C-methyl-D-erythritol 2,4-cyclodiphosphate synthase</fullName>
        <ecNumber evidence="4 8">4.6.1.12</ecNumber>
    </recommendedName>
</protein>
<dbReference type="HAMAP" id="MF_00107">
    <property type="entry name" value="IspF"/>
    <property type="match status" value="1"/>
</dbReference>
<dbReference type="AlphaFoldDB" id="A0AAW1S0R7"/>
<evidence type="ECO:0000256" key="5">
    <source>
        <dbReference type="ARBA" id="ARBA00022723"/>
    </source>
</evidence>
<keyword evidence="5" id="KW-0479">Metal-binding</keyword>
<dbReference type="GO" id="GO:0016114">
    <property type="term" value="P:terpenoid biosynthetic process"/>
    <property type="evidence" value="ECO:0007669"/>
    <property type="project" value="InterPro"/>
</dbReference>
<comment type="catalytic activity">
    <reaction evidence="1 8">
        <text>4-CDP-2-C-methyl-D-erythritol 2-phosphate = 2-C-methyl-D-erythritol 2,4-cyclic diphosphate + CMP</text>
        <dbReference type="Rhea" id="RHEA:23864"/>
        <dbReference type="ChEBI" id="CHEBI:57919"/>
        <dbReference type="ChEBI" id="CHEBI:58483"/>
        <dbReference type="ChEBI" id="CHEBI:60377"/>
        <dbReference type="EC" id="4.6.1.12"/>
    </reaction>
</comment>
<dbReference type="Proteomes" id="UP001445335">
    <property type="component" value="Unassembled WGS sequence"/>
</dbReference>